<keyword evidence="7 9" id="KW-0139">CF(1)</keyword>
<dbReference type="PANTHER" id="PTHR13822:SF10">
    <property type="entry name" value="ATP SYNTHASE EPSILON CHAIN, CHLOROPLASTIC"/>
    <property type="match status" value="1"/>
</dbReference>
<keyword evidence="14" id="KW-1185">Reference proteome</keyword>
<reference evidence="13 14" key="1">
    <citation type="submission" date="2021-03" db="EMBL/GenBank/DDBJ databases">
        <title>Genomic Encyclopedia of Type Strains, Phase IV (KMG-IV): sequencing the most valuable type-strain genomes for metagenomic binning, comparative biology and taxonomic classification.</title>
        <authorList>
            <person name="Goeker M."/>
        </authorList>
    </citation>
    <scope>NUCLEOTIDE SEQUENCE [LARGE SCALE GENOMIC DNA]</scope>
    <source>
        <strain evidence="13 14">DSM 3984</strain>
    </source>
</reference>
<evidence type="ECO:0000259" key="12">
    <source>
        <dbReference type="Pfam" id="PF02823"/>
    </source>
</evidence>
<evidence type="ECO:0000256" key="6">
    <source>
        <dbReference type="ARBA" id="ARBA00023136"/>
    </source>
</evidence>
<dbReference type="InterPro" id="IPR036771">
    <property type="entry name" value="ATPsynth_dsu/esu_N"/>
</dbReference>
<feature type="domain" description="ATP synthase F1 complex delta/epsilon subunit N-terminal" evidence="12">
    <location>
        <begin position="5"/>
        <end position="79"/>
    </location>
</feature>
<evidence type="ECO:0000256" key="3">
    <source>
        <dbReference type="ARBA" id="ARBA00022448"/>
    </source>
</evidence>
<dbReference type="CDD" id="cd12152">
    <property type="entry name" value="F1-ATPase_delta"/>
    <property type="match status" value="1"/>
</dbReference>
<dbReference type="Gene3D" id="1.20.5.440">
    <property type="entry name" value="ATP synthase delta/epsilon subunit, C-terminal domain"/>
    <property type="match status" value="1"/>
</dbReference>
<dbReference type="SUPFAM" id="SSF46604">
    <property type="entry name" value="Epsilon subunit of F1F0-ATP synthase C-terminal domain"/>
    <property type="match status" value="1"/>
</dbReference>
<keyword evidence="10" id="KW-0175">Coiled coil</keyword>
<evidence type="ECO:0000259" key="11">
    <source>
        <dbReference type="Pfam" id="PF00401"/>
    </source>
</evidence>
<dbReference type="Gene3D" id="2.60.15.10">
    <property type="entry name" value="F0F1 ATP synthase delta/epsilon subunit, N-terminal"/>
    <property type="match status" value="1"/>
</dbReference>
<dbReference type="InterPro" id="IPR036794">
    <property type="entry name" value="ATP_F1_dsu/esu_C_sf"/>
</dbReference>
<comment type="subunit">
    <text evidence="9">F-type ATPases have 2 components, CF(1) - the catalytic core - and CF(0) - the membrane proton channel. CF(1) has five subunits: alpha(3), beta(3), gamma(1), delta(1), epsilon(1). CF(0) has three main subunits: a, b and c.</text>
</comment>
<keyword evidence="5 9" id="KW-0406">Ion transport</keyword>
<dbReference type="Proteomes" id="UP000783390">
    <property type="component" value="Unassembled WGS sequence"/>
</dbReference>
<dbReference type="HAMAP" id="MF_00530">
    <property type="entry name" value="ATP_synth_epsil_bac"/>
    <property type="match status" value="1"/>
</dbReference>
<organism evidence="13 14">
    <name type="scientific">Clostridium moniliforme</name>
    <dbReference type="NCBI Taxonomy" id="39489"/>
    <lineage>
        <taxon>Bacteria</taxon>
        <taxon>Bacillati</taxon>
        <taxon>Bacillota</taxon>
        <taxon>Clostridia</taxon>
        <taxon>Eubacteriales</taxon>
        <taxon>Clostridiaceae</taxon>
        <taxon>Clostridium</taxon>
    </lineage>
</organism>
<feature type="domain" description="ATP synthase epsilon subunit C-terminal" evidence="11">
    <location>
        <begin position="88"/>
        <end position="129"/>
    </location>
</feature>
<evidence type="ECO:0000256" key="1">
    <source>
        <dbReference type="ARBA" id="ARBA00004202"/>
    </source>
</evidence>
<sequence>MANTFRLKIITPSSVKFDEEVLSILTNTSEGKVEILANHASIVINTVQAITVVTKADGEKVELFTARGLIGFKDNELDFCCGSCETKDEIDVERAKAAKERAEKRLKEDQYDKERATAALRRALIRLQLKNK</sequence>
<dbReference type="InterPro" id="IPR020547">
    <property type="entry name" value="ATP_synth_F1_esu_C"/>
</dbReference>
<accession>A0ABS4F312</accession>
<evidence type="ECO:0000313" key="14">
    <source>
        <dbReference type="Proteomes" id="UP000783390"/>
    </source>
</evidence>
<evidence type="ECO:0000256" key="10">
    <source>
        <dbReference type="SAM" id="Coils"/>
    </source>
</evidence>
<proteinExistence type="inferred from homology"/>
<dbReference type="SUPFAM" id="SSF51344">
    <property type="entry name" value="Epsilon subunit of F1F0-ATP synthase N-terminal domain"/>
    <property type="match status" value="1"/>
</dbReference>
<evidence type="ECO:0000256" key="4">
    <source>
        <dbReference type="ARBA" id="ARBA00022475"/>
    </source>
</evidence>
<evidence type="ECO:0000256" key="5">
    <source>
        <dbReference type="ARBA" id="ARBA00023065"/>
    </source>
</evidence>
<comment type="similarity">
    <text evidence="2 9">Belongs to the ATPase epsilon chain family.</text>
</comment>
<dbReference type="Pfam" id="PF02823">
    <property type="entry name" value="ATP-synt_DE_N"/>
    <property type="match status" value="1"/>
</dbReference>
<gene>
    <name evidence="9" type="primary">atpC</name>
    <name evidence="13" type="ORF">J2Z53_002237</name>
</gene>
<dbReference type="Pfam" id="PF00401">
    <property type="entry name" value="ATP-synt_DE"/>
    <property type="match status" value="1"/>
</dbReference>
<keyword evidence="8 9" id="KW-0066">ATP synthesis</keyword>
<evidence type="ECO:0000256" key="8">
    <source>
        <dbReference type="ARBA" id="ARBA00023310"/>
    </source>
</evidence>
<dbReference type="PANTHER" id="PTHR13822">
    <property type="entry name" value="ATP SYNTHASE DELTA/EPSILON CHAIN"/>
    <property type="match status" value="1"/>
</dbReference>
<dbReference type="InterPro" id="IPR020546">
    <property type="entry name" value="ATP_synth_F1_dsu/esu_N"/>
</dbReference>
<comment type="caution">
    <text evidence="13">The sequence shown here is derived from an EMBL/GenBank/DDBJ whole genome shotgun (WGS) entry which is preliminary data.</text>
</comment>
<keyword evidence="3 9" id="KW-0813">Transport</keyword>
<evidence type="ECO:0000256" key="9">
    <source>
        <dbReference type="HAMAP-Rule" id="MF_00530"/>
    </source>
</evidence>
<feature type="coiled-coil region" evidence="10">
    <location>
        <begin position="92"/>
        <end position="119"/>
    </location>
</feature>
<dbReference type="RefSeq" id="WP_209797549.1">
    <property type="nucleotide sequence ID" value="NZ_JAGGJZ010000009.1"/>
</dbReference>
<evidence type="ECO:0000256" key="7">
    <source>
        <dbReference type="ARBA" id="ARBA00023196"/>
    </source>
</evidence>
<name>A0ABS4F312_9CLOT</name>
<evidence type="ECO:0000313" key="13">
    <source>
        <dbReference type="EMBL" id="MBP1890628.1"/>
    </source>
</evidence>
<protein>
    <recommendedName>
        <fullName evidence="9">ATP synthase epsilon chain</fullName>
    </recommendedName>
    <alternativeName>
        <fullName evidence="9">ATP synthase F1 sector epsilon subunit</fullName>
    </alternativeName>
    <alternativeName>
        <fullName evidence="9">F-ATPase epsilon subunit</fullName>
    </alternativeName>
</protein>
<comment type="function">
    <text evidence="9">Produces ATP from ADP in the presence of a proton gradient across the membrane.</text>
</comment>
<evidence type="ECO:0000256" key="2">
    <source>
        <dbReference type="ARBA" id="ARBA00005712"/>
    </source>
</evidence>
<dbReference type="InterPro" id="IPR001469">
    <property type="entry name" value="ATP_synth_F1_dsu/esu"/>
</dbReference>
<dbReference type="EMBL" id="JAGGJZ010000009">
    <property type="protein sequence ID" value="MBP1890628.1"/>
    <property type="molecule type" value="Genomic_DNA"/>
</dbReference>
<comment type="subcellular location">
    <subcellularLocation>
        <location evidence="1 9">Cell membrane</location>
        <topology evidence="1 9">Peripheral membrane protein</topology>
    </subcellularLocation>
</comment>
<keyword evidence="9" id="KW-0375">Hydrogen ion transport</keyword>
<keyword evidence="4 9" id="KW-1003">Cell membrane</keyword>
<keyword evidence="6 9" id="KW-0472">Membrane</keyword>